<gene>
    <name evidence="2" type="ORF">ETE72_28335</name>
</gene>
<keyword evidence="2" id="KW-0808">Transferase</keyword>
<dbReference type="SUPFAM" id="SSF53448">
    <property type="entry name" value="Nucleotide-diphospho-sugar transferases"/>
    <property type="match status" value="1"/>
</dbReference>
<dbReference type="AlphaFoldDB" id="A0A483J7F5"/>
<proteinExistence type="predicted"/>
<name>A0A483J7F5_KLEPN</name>
<comment type="caution">
    <text evidence="2">The sequence shown here is derived from an EMBL/GenBank/DDBJ whole genome shotgun (WGS) entry which is preliminary data.</text>
</comment>
<accession>A0A483J7F5</accession>
<evidence type="ECO:0000313" key="2">
    <source>
        <dbReference type="EMBL" id="TCX41863.1"/>
    </source>
</evidence>
<evidence type="ECO:0000259" key="1">
    <source>
        <dbReference type="Pfam" id="PF00535"/>
    </source>
</evidence>
<dbReference type="GO" id="GO:0016758">
    <property type="term" value="F:hexosyltransferase activity"/>
    <property type="evidence" value="ECO:0007669"/>
    <property type="project" value="UniProtKB-ARBA"/>
</dbReference>
<protein>
    <submittedName>
        <fullName evidence="2">Glycosyltransferase family 2 protein</fullName>
    </submittedName>
</protein>
<dbReference type="PANTHER" id="PTHR22916:SF3">
    <property type="entry name" value="UDP-GLCNAC:BETAGAL BETA-1,3-N-ACETYLGLUCOSAMINYLTRANSFERASE-LIKE PROTEIN 1"/>
    <property type="match status" value="1"/>
</dbReference>
<dbReference type="CDD" id="cd04196">
    <property type="entry name" value="GT_2_like_d"/>
    <property type="match status" value="1"/>
</dbReference>
<dbReference type="InterPro" id="IPR029044">
    <property type="entry name" value="Nucleotide-diphossugar_trans"/>
</dbReference>
<dbReference type="EMBL" id="SDCK01000084">
    <property type="protein sequence ID" value="TCX41863.1"/>
    <property type="molecule type" value="Genomic_DNA"/>
</dbReference>
<dbReference type="PANTHER" id="PTHR22916">
    <property type="entry name" value="GLYCOSYLTRANSFERASE"/>
    <property type="match status" value="1"/>
</dbReference>
<organism evidence="2">
    <name type="scientific">Klebsiella pneumoniae</name>
    <dbReference type="NCBI Taxonomy" id="573"/>
    <lineage>
        <taxon>Bacteria</taxon>
        <taxon>Pseudomonadati</taxon>
        <taxon>Pseudomonadota</taxon>
        <taxon>Gammaproteobacteria</taxon>
        <taxon>Enterobacterales</taxon>
        <taxon>Enterobacteriaceae</taxon>
        <taxon>Klebsiella/Raoultella group</taxon>
        <taxon>Klebsiella</taxon>
        <taxon>Klebsiella pneumoniae complex</taxon>
    </lineage>
</organism>
<dbReference type="Pfam" id="PF00535">
    <property type="entry name" value="Glycos_transf_2"/>
    <property type="match status" value="1"/>
</dbReference>
<reference evidence="2" key="1">
    <citation type="submission" date="2019-01" db="EMBL/GenBank/DDBJ databases">
        <authorList>
            <person name="Lista F."/>
            <person name="Anselmo A."/>
        </authorList>
    </citation>
    <scope>NUCLEOTIDE SEQUENCE</scope>
    <source>
        <strain evidence="2">12S</strain>
    </source>
</reference>
<dbReference type="Gene3D" id="3.90.550.10">
    <property type="entry name" value="Spore Coat Polysaccharide Biosynthesis Protein SpsA, Chain A"/>
    <property type="match status" value="1"/>
</dbReference>
<sequence length="305" mass="36039">MFNPSIAVVMATYNGEKFINEQIQSILNQTCQHLTLYVSDDGSTDNTIEIIKEIALNDSRLKYIGVNEHPGVVRNFNRAFLETHEDIVFLADQDDIWPKDRIKKMIDYYIEQTDDTDQPSLLFTDMVLVDKNSEILASSFYKELEIDPHYNQELKYLTWRCTSYGCTMMVNRPLLNQALPLPQDEDVTMHDNWLILCAANLGKVYYMDYGSVFYRQHESNHTGGRRRSLIQKIKSFKLQLKKINTARIKREKQIDVLLQRKLAHPEFIKFSSLDNKFDFFKSNILSYKKERRLYSIFYFLSMFRK</sequence>
<feature type="domain" description="Glycosyltransferase 2-like" evidence="1">
    <location>
        <begin position="8"/>
        <end position="172"/>
    </location>
</feature>
<dbReference type="InterPro" id="IPR001173">
    <property type="entry name" value="Glyco_trans_2-like"/>
</dbReference>